<evidence type="ECO:0000313" key="5">
    <source>
        <dbReference type="EMBL" id="TQE39644.1"/>
    </source>
</evidence>
<name>A0AAE9B3K6_9ACTN</name>
<dbReference type="Gene3D" id="1.25.40.10">
    <property type="entry name" value="Tetratricopeptide repeat domain"/>
    <property type="match status" value="1"/>
</dbReference>
<dbReference type="SUPFAM" id="SSF52540">
    <property type="entry name" value="P-loop containing nucleoside triphosphate hydrolases"/>
    <property type="match status" value="1"/>
</dbReference>
<comment type="caution">
    <text evidence="5">The sequence shown here is derived from an EMBL/GenBank/DDBJ whole genome shotgun (WGS) entry which is preliminary data.</text>
</comment>
<dbReference type="SUPFAM" id="SSF48452">
    <property type="entry name" value="TPR-like"/>
    <property type="match status" value="1"/>
</dbReference>
<evidence type="ECO:0000259" key="4">
    <source>
        <dbReference type="PROSITE" id="PS50043"/>
    </source>
</evidence>
<dbReference type="EMBL" id="SPAZ01000022">
    <property type="protein sequence ID" value="TQE39644.1"/>
    <property type="molecule type" value="Genomic_DNA"/>
</dbReference>
<dbReference type="PRINTS" id="PR00038">
    <property type="entry name" value="HTHLUXR"/>
</dbReference>
<dbReference type="GO" id="GO:0005737">
    <property type="term" value="C:cytoplasm"/>
    <property type="evidence" value="ECO:0007669"/>
    <property type="project" value="TreeGrafter"/>
</dbReference>
<dbReference type="PROSITE" id="PS00622">
    <property type="entry name" value="HTH_LUXR_1"/>
    <property type="match status" value="1"/>
</dbReference>
<dbReference type="InterPro" id="IPR011990">
    <property type="entry name" value="TPR-like_helical_dom_sf"/>
</dbReference>
<dbReference type="Pfam" id="PF00196">
    <property type="entry name" value="GerE"/>
    <property type="match status" value="1"/>
</dbReference>
<dbReference type="GO" id="GO:0006355">
    <property type="term" value="P:regulation of DNA-templated transcription"/>
    <property type="evidence" value="ECO:0007669"/>
    <property type="project" value="InterPro"/>
</dbReference>
<keyword evidence="1" id="KW-0547">Nucleotide-binding</keyword>
<evidence type="ECO:0000313" key="6">
    <source>
        <dbReference type="Proteomes" id="UP000318720"/>
    </source>
</evidence>
<keyword evidence="2" id="KW-0067">ATP-binding</keyword>
<dbReference type="PROSITE" id="PS50043">
    <property type="entry name" value="HTH_LUXR_2"/>
    <property type="match status" value="1"/>
</dbReference>
<dbReference type="InterPro" id="IPR016032">
    <property type="entry name" value="Sig_transdc_resp-reg_C-effctor"/>
</dbReference>
<feature type="region of interest" description="Disordered" evidence="3">
    <location>
        <begin position="849"/>
        <end position="876"/>
    </location>
</feature>
<dbReference type="Proteomes" id="UP000318720">
    <property type="component" value="Unassembled WGS sequence"/>
</dbReference>
<dbReference type="AlphaFoldDB" id="A0AAE9B3K6"/>
<dbReference type="SUPFAM" id="SSF46894">
    <property type="entry name" value="C-terminal effector domain of the bipartite response regulators"/>
    <property type="match status" value="1"/>
</dbReference>
<dbReference type="RefSeq" id="WP_141580471.1">
    <property type="nucleotide sequence ID" value="NZ_SPAZ01000022.1"/>
</dbReference>
<dbReference type="InterPro" id="IPR036388">
    <property type="entry name" value="WH-like_DNA-bd_sf"/>
</dbReference>
<dbReference type="PANTHER" id="PTHR16305:SF35">
    <property type="entry name" value="TRANSCRIPTIONAL ACTIVATOR DOMAIN"/>
    <property type="match status" value="1"/>
</dbReference>
<dbReference type="Gene3D" id="1.10.10.10">
    <property type="entry name" value="Winged helix-like DNA-binding domain superfamily/Winged helix DNA-binding domain"/>
    <property type="match status" value="1"/>
</dbReference>
<reference evidence="5 6" key="1">
    <citation type="submission" date="2019-03" db="EMBL/GenBank/DDBJ databases">
        <title>Comparative genomic analyses of the sweetpotato soil rot pathogen, Streptomyces ipomoeae.</title>
        <authorList>
            <person name="Ruschel Soares N."/>
            <person name="Badger J.H."/>
            <person name="Huguet-Tapia J.C."/>
            <person name="Clark C.A."/>
            <person name="Pettis G.S."/>
        </authorList>
    </citation>
    <scope>NUCLEOTIDE SEQUENCE [LARGE SCALE GENOMIC DNA]</scope>
    <source>
        <strain evidence="5 6">88-35</strain>
    </source>
</reference>
<gene>
    <name evidence="5" type="ORF">Sipo8835_01700</name>
</gene>
<feature type="compositionally biased region" description="Low complexity" evidence="3">
    <location>
        <begin position="851"/>
        <end position="862"/>
    </location>
</feature>
<protein>
    <submittedName>
        <fullName evidence="5">LuxR family transcriptional regulator</fullName>
    </submittedName>
</protein>
<dbReference type="InterPro" id="IPR000792">
    <property type="entry name" value="Tscrpt_reg_LuxR_C"/>
</dbReference>
<proteinExistence type="predicted"/>
<dbReference type="PANTHER" id="PTHR16305">
    <property type="entry name" value="TESTICULAR SOLUBLE ADENYLYL CYCLASE"/>
    <property type="match status" value="1"/>
</dbReference>
<feature type="domain" description="HTH luxR-type" evidence="4">
    <location>
        <begin position="784"/>
        <end position="849"/>
    </location>
</feature>
<sequence>NGVSAALSADTPLAEGYPTLRRLERCAALLTAHRPLALVLDDAHWCDAASLRWLRFLLTRSRHRPLLVLAAVRDGVTHPGSDELAQLTAWHASVVLKVGPLDLAAVADVVRQRLGTPEPQFVQECAKMSGGNPRQLHRLLDALSNAGVQPRAGETGRVMELGQATIRASLRARLAMLPEPVQDVSVALAAVGGIDPALVGAVARVSAGRARAALAVLREEGIIAPDGFGFVHETFRQTVIDTVPPREQTQLRERAVAVLNDTAQPVRRVAEQLLRLPRLKCAWMADALGIAADEAMHQGEPMEGVQYLRRLLADQSDPAERERTWIRLTEALMRLEPAAALPGLLAAVRRAATPVEQARLAVRYGDGAIAAQGTLDAEPVLGAALDALRMATGGRPSVEEAELEGQLRSMLVVIGISRAPDSQRGRARVEESATALRTARQPAGDTLGERRMLAAQALLTAMESRSAPAAVTLAQRALASGVWDDWTSHQCGWTLVLADEVELSSQVFEQALDVSRDQGNDWAHHRHLAMRALALYFRGAIHEGLAEARRALEIDERAPWRRSSTLPPSVMAVLLTAAGRPEAADEVLARRGIVERADTPAGELGWPQHLLSLHWGRSRWRQGDRTGALRTFLRTGDQLRASGVVNPVVSPWWMNAVKLLIEDGRAPEARELIEQVATPAANWGTPRALGQVLLARASAADQRKSIGLYLEAADVLAGTPDLVSRIRADYQLGRALLRAGDPTAARKHLRQAVDLATRTGAHGIAGAAANLLVTAGGRLRKATDGPAGFLLTKSELQIAELAMRGLSNQHIADELFITLRTVETHLTATYRKLGVRNRRELSQTLPRWRHGQGAQQAQPGVGRRYVSVPHRTEGNL</sequence>
<dbReference type="SMART" id="SM00421">
    <property type="entry name" value="HTH_LUXR"/>
    <property type="match status" value="1"/>
</dbReference>
<feature type="non-terminal residue" evidence="5">
    <location>
        <position position="1"/>
    </location>
</feature>
<organism evidence="5 6">
    <name type="scientific">Streptomyces ipomoeae</name>
    <dbReference type="NCBI Taxonomy" id="103232"/>
    <lineage>
        <taxon>Bacteria</taxon>
        <taxon>Bacillati</taxon>
        <taxon>Actinomycetota</taxon>
        <taxon>Actinomycetes</taxon>
        <taxon>Kitasatosporales</taxon>
        <taxon>Streptomycetaceae</taxon>
        <taxon>Streptomyces</taxon>
    </lineage>
</organism>
<dbReference type="CDD" id="cd06170">
    <property type="entry name" value="LuxR_C_like"/>
    <property type="match status" value="1"/>
</dbReference>
<evidence type="ECO:0000256" key="1">
    <source>
        <dbReference type="ARBA" id="ARBA00022741"/>
    </source>
</evidence>
<evidence type="ECO:0000256" key="2">
    <source>
        <dbReference type="ARBA" id="ARBA00022840"/>
    </source>
</evidence>
<dbReference type="GO" id="GO:0004016">
    <property type="term" value="F:adenylate cyclase activity"/>
    <property type="evidence" value="ECO:0007669"/>
    <property type="project" value="TreeGrafter"/>
</dbReference>
<dbReference type="GO" id="GO:0003677">
    <property type="term" value="F:DNA binding"/>
    <property type="evidence" value="ECO:0007669"/>
    <property type="project" value="InterPro"/>
</dbReference>
<dbReference type="GO" id="GO:0005524">
    <property type="term" value="F:ATP binding"/>
    <property type="evidence" value="ECO:0007669"/>
    <property type="project" value="UniProtKB-KW"/>
</dbReference>
<dbReference type="InterPro" id="IPR027417">
    <property type="entry name" value="P-loop_NTPase"/>
</dbReference>
<evidence type="ECO:0000256" key="3">
    <source>
        <dbReference type="SAM" id="MobiDB-lite"/>
    </source>
</evidence>
<accession>A0AAE9B3K6</accession>